<sequence length="63" mass="6242">MRGAKKPAVVMAGLALAGAIAFAFGAPGAPSTATASHHVAVGHGGDGCDNWGDCWDTWGARGY</sequence>
<evidence type="ECO:0000313" key="3">
    <source>
        <dbReference type="Proteomes" id="UP001500212"/>
    </source>
</evidence>
<keyword evidence="1" id="KW-0732">Signal</keyword>
<protein>
    <recommendedName>
        <fullName evidence="4">Secreted protein</fullName>
    </recommendedName>
</protein>
<dbReference type="Proteomes" id="UP001500212">
    <property type="component" value="Unassembled WGS sequence"/>
</dbReference>
<evidence type="ECO:0008006" key="4">
    <source>
        <dbReference type="Google" id="ProtNLM"/>
    </source>
</evidence>
<reference evidence="3" key="1">
    <citation type="journal article" date="2019" name="Int. J. Syst. Evol. Microbiol.">
        <title>The Global Catalogue of Microorganisms (GCM) 10K type strain sequencing project: providing services to taxonomists for standard genome sequencing and annotation.</title>
        <authorList>
            <consortium name="The Broad Institute Genomics Platform"/>
            <consortium name="The Broad Institute Genome Sequencing Center for Infectious Disease"/>
            <person name="Wu L."/>
            <person name="Ma J."/>
        </authorList>
    </citation>
    <scope>NUCLEOTIDE SEQUENCE [LARGE SCALE GENOMIC DNA]</scope>
    <source>
        <strain evidence="3">JCM 17938</strain>
    </source>
</reference>
<evidence type="ECO:0000313" key="2">
    <source>
        <dbReference type="EMBL" id="GAA4613283.1"/>
    </source>
</evidence>
<name>A0ABP8TRI9_9ACTN</name>
<organism evidence="2 3">
    <name type="scientific">Actinoallomurus liliacearum</name>
    <dbReference type="NCBI Taxonomy" id="1080073"/>
    <lineage>
        <taxon>Bacteria</taxon>
        <taxon>Bacillati</taxon>
        <taxon>Actinomycetota</taxon>
        <taxon>Actinomycetes</taxon>
        <taxon>Streptosporangiales</taxon>
        <taxon>Thermomonosporaceae</taxon>
        <taxon>Actinoallomurus</taxon>
    </lineage>
</organism>
<accession>A0ABP8TRI9</accession>
<feature type="chain" id="PRO_5046848241" description="Secreted protein" evidence="1">
    <location>
        <begin position="26"/>
        <end position="63"/>
    </location>
</feature>
<dbReference type="EMBL" id="BAABHJ010000023">
    <property type="protein sequence ID" value="GAA4613283.1"/>
    <property type="molecule type" value="Genomic_DNA"/>
</dbReference>
<proteinExistence type="predicted"/>
<evidence type="ECO:0000256" key="1">
    <source>
        <dbReference type="SAM" id="SignalP"/>
    </source>
</evidence>
<dbReference type="RefSeq" id="WP_345361167.1">
    <property type="nucleotide sequence ID" value="NZ_BAABHJ010000023.1"/>
</dbReference>
<comment type="caution">
    <text evidence="2">The sequence shown here is derived from an EMBL/GenBank/DDBJ whole genome shotgun (WGS) entry which is preliminary data.</text>
</comment>
<keyword evidence="3" id="KW-1185">Reference proteome</keyword>
<gene>
    <name evidence="2" type="ORF">GCM10023195_57350</name>
</gene>
<feature type="signal peptide" evidence="1">
    <location>
        <begin position="1"/>
        <end position="25"/>
    </location>
</feature>